<dbReference type="RefSeq" id="WP_231929598.1">
    <property type="nucleotide sequence ID" value="NZ_LT607754.1"/>
</dbReference>
<evidence type="ECO:0000256" key="1">
    <source>
        <dbReference type="SAM" id="MobiDB-lite"/>
    </source>
</evidence>
<evidence type="ECO:0000313" key="3">
    <source>
        <dbReference type="Proteomes" id="UP000198221"/>
    </source>
</evidence>
<feature type="region of interest" description="Disordered" evidence="1">
    <location>
        <begin position="1"/>
        <end position="22"/>
    </location>
</feature>
<keyword evidence="3" id="KW-1185">Reference proteome</keyword>
<dbReference type="AlphaFoldDB" id="A0A1C5K4I6"/>
<accession>A0A1C5K4I6</accession>
<reference evidence="3" key="1">
    <citation type="submission" date="2016-06" db="EMBL/GenBank/DDBJ databases">
        <authorList>
            <person name="Varghese N."/>
            <person name="Submissions Spin"/>
        </authorList>
    </citation>
    <scope>NUCLEOTIDE SEQUENCE [LARGE SCALE GENOMIC DNA]</scope>
    <source>
        <strain evidence="3">DSM 43819</strain>
    </source>
</reference>
<protein>
    <submittedName>
        <fullName evidence="2">Uncharacterized protein</fullName>
    </submittedName>
</protein>
<proteinExistence type="predicted"/>
<organism evidence="2 3">
    <name type="scientific">Micromonospora inositola</name>
    <dbReference type="NCBI Taxonomy" id="47865"/>
    <lineage>
        <taxon>Bacteria</taxon>
        <taxon>Bacillati</taxon>
        <taxon>Actinomycetota</taxon>
        <taxon>Actinomycetes</taxon>
        <taxon>Micromonosporales</taxon>
        <taxon>Micromonosporaceae</taxon>
        <taxon>Micromonospora</taxon>
    </lineage>
</organism>
<name>A0A1C5K4I6_9ACTN</name>
<sequence>MTGGHSGSSAHDDEPIFIPVEPDGASQRCRVCGAVDEVTRDEMPSMAGYGTDTYAQCTRCGSVELSDPIFGWRAKPATWPPTTDHEQS</sequence>
<dbReference type="Proteomes" id="UP000198221">
    <property type="component" value="Chromosome I"/>
</dbReference>
<evidence type="ECO:0000313" key="2">
    <source>
        <dbReference type="EMBL" id="SCG77673.1"/>
    </source>
</evidence>
<gene>
    <name evidence="2" type="ORF">GA0070613_6341</name>
</gene>
<dbReference type="EMBL" id="LT607754">
    <property type="protein sequence ID" value="SCG77673.1"/>
    <property type="molecule type" value="Genomic_DNA"/>
</dbReference>